<dbReference type="InterPro" id="IPR001437">
    <property type="entry name" value="Tscrpt_elong_fac_GreA/B_C"/>
</dbReference>
<dbReference type="GO" id="GO:0003746">
    <property type="term" value="F:translation elongation factor activity"/>
    <property type="evidence" value="ECO:0007669"/>
    <property type="project" value="UniProtKB-KW"/>
</dbReference>
<proteinExistence type="predicted"/>
<evidence type="ECO:0000313" key="3">
    <source>
        <dbReference type="EMBL" id="OSY42855.1"/>
    </source>
</evidence>
<keyword evidence="3" id="KW-0251">Elongation factor</keyword>
<dbReference type="InterPro" id="IPR023459">
    <property type="entry name" value="Tscrpt_elong_fac_GreA/B_fam"/>
</dbReference>
<dbReference type="GO" id="GO:0032784">
    <property type="term" value="P:regulation of DNA-templated transcription elongation"/>
    <property type="evidence" value="ECO:0007669"/>
    <property type="project" value="InterPro"/>
</dbReference>
<protein>
    <submittedName>
        <fullName evidence="3">Transcription elongation factor GreA</fullName>
    </submittedName>
</protein>
<dbReference type="Pfam" id="PF01272">
    <property type="entry name" value="GreA_GreB"/>
    <property type="match status" value="1"/>
</dbReference>
<organism evidence="3 4">
    <name type="scientific">Pseudonocardia autotrophica</name>
    <name type="common">Amycolata autotrophica</name>
    <name type="synonym">Nocardia autotrophica</name>
    <dbReference type="NCBI Taxonomy" id="2074"/>
    <lineage>
        <taxon>Bacteria</taxon>
        <taxon>Bacillati</taxon>
        <taxon>Actinomycetota</taxon>
        <taxon>Actinomycetes</taxon>
        <taxon>Pseudonocardiales</taxon>
        <taxon>Pseudonocardiaceae</taxon>
        <taxon>Pseudonocardia</taxon>
    </lineage>
</organism>
<dbReference type="STRING" id="2074.BG845_01097"/>
<feature type="compositionally biased region" description="Basic and acidic residues" evidence="1">
    <location>
        <begin position="34"/>
        <end position="54"/>
    </location>
</feature>
<sequence>MSVTRVWLTERSHQELRAELQSLLQQREAVAPADGREHDSPDGPGAEERDREQRIRRLQELLRDPVVGDQPPDDGVAEPGMAVTVRYDDGETETFLLSHDENRIRPDGTMICSPDSPLGRALHGAHQGDAVRYQLPDGGWAECTLLRAVPFEH</sequence>
<dbReference type="OrthoDB" id="9797227at2"/>
<dbReference type="EMBL" id="MIGB01000004">
    <property type="protein sequence ID" value="OSY42855.1"/>
    <property type="molecule type" value="Genomic_DNA"/>
</dbReference>
<keyword evidence="4" id="KW-1185">Reference proteome</keyword>
<evidence type="ECO:0000256" key="1">
    <source>
        <dbReference type="SAM" id="MobiDB-lite"/>
    </source>
</evidence>
<name>A0A1Y2N5W5_PSEAH</name>
<reference evidence="3 4" key="1">
    <citation type="submission" date="2016-09" db="EMBL/GenBank/DDBJ databases">
        <title>Pseudonocardia autotrophica DSM535, a candidate organism with high potential of specific P450 cytochromes.</title>
        <authorList>
            <person name="Grumaz C."/>
            <person name="Vainshtein Y."/>
            <person name="Kirstahler P."/>
            <person name="Sohn K."/>
        </authorList>
    </citation>
    <scope>NUCLEOTIDE SEQUENCE [LARGE SCALE GENOMIC DNA]</scope>
    <source>
        <strain evidence="3 4">DSM 535</strain>
    </source>
</reference>
<comment type="caution">
    <text evidence="3">The sequence shown here is derived from an EMBL/GenBank/DDBJ whole genome shotgun (WGS) entry which is preliminary data.</text>
</comment>
<evidence type="ECO:0000313" key="4">
    <source>
        <dbReference type="Proteomes" id="UP000194360"/>
    </source>
</evidence>
<dbReference type="SUPFAM" id="SSF54534">
    <property type="entry name" value="FKBP-like"/>
    <property type="match status" value="1"/>
</dbReference>
<dbReference type="GO" id="GO:0070063">
    <property type="term" value="F:RNA polymerase binding"/>
    <property type="evidence" value="ECO:0007669"/>
    <property type="project" value="InterPro"/>
</dbReference>
<keyword evidence="3" id="KW-0648">Protein biosynthesis</keyword>
<dbReference type="GO" id="GO:0003677">
    <property type="term" value="F:DNA binding"/>
    <property type="evidence" value="ECO:0007669"/>
    <property type="project" value="InterPro"/>
</dbReference>
<dbReference type="AlphaFoldDB" id="A0A1Y2N5W5"/>
<dbReference type="PIRSF" id="PIRSF006092">
    <property type="entry name" value="GreA_GreB"/>
    <property type="match status" value="1"/>
</dbReference>
<dbReference type="RefSeq" id="WP_085911413.1">
    <property type="nucleotide sequence ID" value="NZ_AP018920.1"/>
</dbReference>
<feature type="region of interest" description="Disordered" evidence="1">
    <location>
        <begin position="25"/>
        <end position="54"/>
    </location>
</feature>
<dbReference type="InterPro" id="IPR036953">
    <property type="entry name" value="GreA/GreB_C_sf"/>
</dbReference>
<accession>A0A1Y2N5W5</accession>
<feature type="domain" description="Transcription elongation factor GreA/GreB C-terminal" evidence="2">
    <location>
        <begin position="74"/>
        <end position="138"/>
    </location>
</feature>
<gene>
    <name evidence="3" type="primary">greA_1</name>
    <name evidence="3" type="ORF">BG845_01097</name>
</gene>
<dbReference type="Gene3D" id="3.10.50.30">
    <property type="entry name" value="Transcription elongation factor, GreA/GreB, C-terminal domain"/>
    <property type="match status" value="1"/>
</dbReference>
<dbReference type="Proteomes" id="UP000194360">
    <property type="component" value="Unassembled WGS sequence"/>
</dbReference>
<evidence type="ECO:0000259" key="2">
    <source>
        <dbReference type="Pfam" id="PF01272"/>
    </source>
</evidence>